<keyword evidence="2" id="KW-1185">Reference proteome</keyword>
<comment type="caution">
    <text evidence="1">The sequence shown here is derived from an EMBL/GenBank/DDBJ whole genome shotgun (WGS) entry which is preliminary data.</text>
</comment>
<proteinExistence type="predicted"/>
<sequence length="91" mass="10297">MFQDASMVTVARGVRVSSSRSLNPSTRRVASMGTVARVCALGPRAAKLQEELKPKKKKETRRHKMKYLDVNDLAGKIHRRVVRAQLTLVYF</sequence>
<evidence type="ECO:0000313" key="2">
    <source>
        <dbReference type="Proteomes" id="UP001066276"/>
    </source>
</evidence>
<accession>A0AAV7VC20</accession>
<dbReference type="AlphaFoldDB" id="A0AAV7VC20"/>
<organism evidence="1 2">
    <name type="scientific">Pleurodeles waltl</name>
    <name type="common">Iberian ribbed newt</name>
    <dbReference type="NCBI Taxonomy" id="8319"/>
    <lineage>
        <taxon>Eukaryota</taxon>
        <taxon>Metazoa</taxon>
        <taxon>Chordata</taxon>
        <taxon>Craniata</taxon>
        <taxon>Vertebrata</taxon>
        <taxon>Euteleostomi</taxon>
        <taxon>Amphibia</taxon>
        <taxon>Batrachia</taxon>
        <taxon>Caudata</taxon>
        <taxon>Salamandroidea</taxon>
        <taxon>Salamandridae</taxon>
        <taxon>Pleurodelinae</taxon>
        <taxon>Pleurodeles</taxon>
    </lineage>
</organism>
<evidence type="ECO:0000313" key="1">
    <source>
        <dbReference type="EMBL" id="KAJ1198312.1"/>
    </source>
</evidence>
<name>A0AAV7VC20_PLEWA</name>
<protein>
    <submittedName>
        <fullName evidence="1">Uncharacterized protein</fullName>
    </submittedName>
</protein>
<dbReference type="Proteomes" id="UP001066276">
    <property type="component" value="Chromosome 2_1"/>
</dbReference>
<reference evidence="1" key="1">
    <citation type="journal article" date="2022" name="bioRxiv">
        <title>Sequencing and chromosome-scale assembly of the giantPleurodeles waltlgenome.</title>
        <authorList>
            <person name="Brown T."/>
            <person name="Elewa A."/>
            <person name="Iarovenko S."/>
            <person name="Subramanian E."/>
            <person name="Araus A.J."/>
            <person name="Petzold A."/>
            <person name="Susuki M."/>
            <person name="Suzuki K.-i.T."/>
            <person name="Hayashi T."/>
            <person name="Toyoda A."/>
            <person name="Oliveira C."/>
            <person name="Osipova E."/>
            <person name="Leigh N.D."/>
            <person name="Simon A."/>
            <person name="Yun M.H."/>
        </authorList>
    </citation>
    <scope>NUCLEOTIDE SEQUENCE</scope>
    <source>
        <strain evidence="1">20211129_DDA</strain>
        <tissue evidence="1">Liver</tissue>
    </source>
</reference>
<gene>
    <name evidence="1" type="ORF">NDU88_002154</name>
</gene>
<dbReference type="EMBL" id="JANPWB010000003">
    <property type="protein sequence ID" value="KAJ1198312.1"/>
    <property type="molecule type" value="Genomic_DNA"/>
</dbReference>